<feature type="domain" description="NAD-dependent epimerase/dehydratase" evidence="1">
    <location>
        <begin position="3"/>
        <end position="209"/>
    </location>
</feature>
<dbReference type="AlphaFoldDB" id="A0A9Q5X950"/>
<dbReference type="SUPFAM" id="SSF51735">
    <property type="entry name" value="NAD(P)-binding Rossmann-fold domains"/>
    <property type="match status" value="1"/>
</dbReference>
<name>A0A9Q5X950_9BACT</name>
<dbReference type="PANTHER" id="PTHR43245:SF58">
    <property type="entry name" value="BLL5923 PROTEIN"/>
    <property type="match status" value="1"/>
</dbReference>
<accession>A0A9Q5X950</accession>
<evidence type="ECO:0000313" key="2">
    <source>
        <dbReference type="EMBL" id="OUO06364.1"/>
    </source>
</evidence>
<evidence type="ECO:0000313" key="3">
    <source>
        <dbReference type="Proteomes" id="UP000195975"/>
    </source>
</evidence>
<dbReference type="InterPro" id="IPR001509">
    <property type="entry name" value="Epimerase_deHydtase"/>
</dbReference>
<dbReference type="EMBL" id="NFIJ01000003">
    <property type="protein sequence ID" value="OUO06364.1"/>
    <property type="molecule type" value="Genomic_DNA"/>
</dbReference>
<reference evidence="3" key="1">
    <citation type="submission" date="2017-04" db="EMBL/GenBank/DDBJ databases">
        <title>Function of individual gut microbiota members based on whole genome sequencing of pure cultures obtained from chicken caecum.</title>
        <authorList>
            <person name="Medvecky M."/>
            <person name="Cejkova D."/>
            <person name="Polansky O."/>
            <person name="Karasova D."/>
            <person name="Kubasova T."/>
            <person name="Cizek A."/>
            <person name="Rychlik I."/>
        </authorList>
    </citation>
    <scope>NUCLEOTIDE SEQUENCE [LARGE SCALE GENOMIC DNA]</scope>
    <source>
        <strain evidence="3">An42</strain>
    </source>
</reference>
<organism evidence="2 3">
    <name type="scientific">Parabacteroides johnsonii</name>
    <dbReference type="NCBI Taxonomy" id="387661"/>
    <lineage>
        <taxon>Bacteria</taxon>
        <taxon>Pseudomonadati</taxon>
        <taxon>Bacteroidota</taxon>
        <taxon>Bacteroidia</taxon>
        <taxon>Bacteroidales</taxon>
        <taxon>Tannerellaceae</taxon>
        <taxon>Parabacteroides</taxon>
    </lineage>
</organism>
<comment type="caution">
    <text evidence="2">The sequence shown here is derived from an EMBL/GenBank/DDBJ whole genome shotgun (WGS) entry which is preliminary data.</text>
</comment>
<proteinExistence type="predicted"/>
<dbReference type="GeneID" id="93407686"/>
<dbReference type="InterPro" id="IPR036291">
    <property type="entry name" value="NAD(P)-bd_dom_sf"/>
</dbReference>
<protein>
    <submittedName>
        <fullName evidence="2">Nucleoside-diphosphate-sugar epimerase</fullName>
    </submittedName>
</protein>
<dbReference type="RefSeq" id="WP_021863081.1">
    <property type="nucleotide sequence ID" value="NZ_CAKWDQ010000122.1"/>
</dbReference>
<dbReference type="PANTHER" id="PTHR43245">
    <property type="entry name" value="BIFUNCTIONAL POLYMYXIN RESISTANCE PROTEIN ARNA"/>
    <property type="match status" value="1"/>
</dbReference>
<evidence type="ECO:0000259" key="1">
    <source>
        <dbReference type="Pfam" id="PF01370"/>
    </source>
</evidence>
<dbReference type="InterPro" id="IPR050177">
    <property type="entry name" value="Lipid_A_modif_metabolic_enz"/>
</dbReference>
<dbReference type="Proteomes" id="UP000195975">
    <property type="component" value="Unassembled WGS sequence"/>
</dbReference>
<dbReference type="Pfam" id="PF01370">
    <property type="entry name" value="Epimerase"/>
    <property type="match status" value="1"/>
</dbReference>
<sequence>MKILITGIHGFVGANLVNALKEKHILYGLDIVAPEKDGVVKTYSWDDLGKRNIPEVDAIIHLAGKAHDTKNQSKAQVYFDINTGLTQKIYDYFLGSSAKKFVFFSSVKAATDQVEGDILTEEVVPSPKGPYGESKIKAEEYIQEKWPADKSVYILRPCMIHGPGNKGNLNLLYNVVKKGIPWPLGAFENKRTFTSIDNLCYVVEGLLTKEVASGVYHMADDEALSTNELIAVICEAMGRRAHIWHLNKKMMEMAASAGGCLHLPLNRERLAKLTENYVVSNRKIKSALGVDKMPVRAKEGLIKTIKSF</sequence>
<dbReference type="Gene3D" id="3.40.50.720">
    <property type="entry name" value="NAD(P)-binding Rossmann-like Domain"/>
    <property type="match status" value="1"/>
</dbReference>
<gene>
    <name evidence="2" type="ORF">B5F96_04815</name>
</gene>